<gene>
    <name evidence="2" type="ORF">GWK47_026034</name>
</gene>
<feature type="region of interest" description="Disordered" evidence="1">
    <location>
        <begin position="87"/>
        <end position="149"/>
    </location>
</feature>
<name>A0A8J8WMZ0_CHIOP</name>
<proteinExistence type="predicted"/>
<accession>A0A8J8WMZ0</accession>
<keyword evidence="3" id="KW-1185">Reference proteome</keyword>
<dbReference type="Proteomes" id="UP000770661">
    <property type="component" value="Unassembled WGS sequence"/>
</dbReference>
<evidence type="ECO:0000313" key="3">
    <source>
        <dbReference type="Proteomes" id="UP000770661"/>
    </source>
</evidence>
<dbReference type="AlphaFoldDB" id="A0A8J8WMZ0"/>
<evidence type="ECO:0000313" key="2">
    <source>
        <dbReference type="EMBL" id="KAG0698503.1"/>
    </source>
</evidence>
<evidence type="ECO:0000256" key="1">
    <source>
        <dbReference type="SAM" id="MobiDB-lite"/>
    </source>
</evidence>
<reference evidence="2" key="1">
    <citation type="submission" date="2020-07" db="EMBL/GenBank/DDBJ databases">
        <title>The High-quality genome of the commercially important snow crab, Chionoecetes opilio.</title>
        <authorList>
            <person name="Jeong J.-H."/>
            <person name="Ryu S."/>
        </authorList>
    </citation>
    <scope>NUCLEOTIDE SEQUENCE</scope>
    <source>
        <strain evidence="2">MADBK_172401_WGS</strain>
        <tissue evidence="2">Digestive gland</tissue>
    </source>
</reference>
<protein>
    <submittedName>
        <fullName evidence="2">Uncharacterized protein</fullName>
    </submittedName>
</protein>
<sequence>MEFWCLGLGAPWIFGRRKTLSPLHSAFAPGDAGRRWPVDRVFLGKVPEMGRWISVMTNPIVADPLHVSDEVKGFSWRVGRNPASFPDFGRPWSQRSNSTDPPIPPLISSGYGKHDLQGRRGPFGPIHWPLVSTRSREGCRDPSSEVGPS</sequence>
<organism evidence="2 3">
    <name type="scientific">Chionoecetes opilio</name>
    <name type="common">Atlantic snow crab</name>
    <name type="synonym">Cancer opilio</name>
    <dbReference type="NCBI Taxonomy" id="41210"/>
    <lineage>
        <taxon>Eukaryota</taxon>
        <taxon>Metazoa</taxon>
        <taxon>Ecdysozoa</taxon>
        <taxon>Arthropoda</taxon>
        <taxon>Crustacea</taxon>
        <taxon>Multicrustacea</taxon>
        <taxon>Malacostraca</taxon>
        <taxon>Eumalacostraca</taxon>
        <taxon>Eucarida</taxon>
        <taxon>Decapoda</taxon>
        <taxon>Pleocyemata</taxon>
        <taxon>Brachyura</taxon>
        <taxon>Eubrachyura</taxon>
        <taxon>Majoidea</taxon>
        <taxon>Majidae</taxon>
        <taxon>Chionoecetes</taxon>
    </lineage>
</organism>
<feature type="compositionally biased region" description="Basic and acidic residues" evidence="1">
    <location>
        <begin position="134"/>
        <end position="143"/>
    </location>
</feature>
<dbReference type="EMBL" id="JACEEZ010025675">
    <property type="protein sequence ID" value="KAG0698503.1"/>
    <property type="molecule type" value="Genomic_DNA"/>
</dbReference>
<comment type="caution">
    <text evidence="2">The sequence shown here is derived from an EMBL/GenBank/DDBJ whole genome shotgun (WGS) entry which is preliminary data.</text>
</comment>